<evidence type="ECO:0000256" key="2">
    <source>
        <dbReference type="ARBA" id="ARBA00022692"/>
    </source>
</evidence>
<dbReference type="GO" id="GO:0008360">
    <property type="term" value="P:regulation of cell shape"/>
    <property type="evidence" value="ECO:0007669"/>
    <property type="project" value="UniProtKB-KW"/>
</dbReference>
<evidence type="ECO:0008006" key="8">
    <source>
        <dbReference type="Google" id="ProtNLM"/>
    </source>
</evidence>
<dbReference type="GO" id="GO:0015648">
    <property type="term" value="F:lipid-linked peptidoglycan transporter activity"/>
    <property type="evidence" value="ECO:0007669"/>
    <property type="project" value="TreeGrafter"/>
</dbReference>
<comment type="subcellular location">
    <subcellularLocation>
        <location evidence="1">Membrane</location>
        <topology evidence="1">Multi-pass membrane protein</topology>
    </subcellularLocation>
</comment>
<name>X1P3R6_9ZZZZ</name>
<feature type="transmembrane region" description="Helical" evidence="6">
    <location>
        <begin position="165"/>
        <end position="180"/>
    </location>
</feature>
<keyword evidence="5 6" id="KW-0472">Membrane</keyword>
<dbReference type="GO" id="GO:0032153">
    <property type="term" value="C:cell division site"/>
    <property type="evidence" value="ECO:0007669"/>
    <property type="project" value="TreeGrafter"/>
</dbReference>
<dbReference type="InterPro" id="IPR001182">
    <property type="entry name" value="FtsW/RodA"/>
</dbReference>
<evidence type="ECO:0000313" key="7">
    <source>
        <dbReference type="EMBL" id="GAI50483.1"/>
    </source>
</evidence>
<evidence type="ECO:0000256" key="5">
    <source>
        <dbReference type="ARBA" id="ARBA00023136"/>
    </source>
</evidence>
<evidence type="ECO:0000256" key="4">
    <source>
        <dbReference type="ARBA" id="ARBA00022989"/>
    </source>
</evidence>
<organism evidence="7">
    <name type="scientific">marine sediment metagenome</name>
    <dbReference type="NCBI Taxonomy" id="412755"/>
    <lineage>
        <taxon>unclassified sequences</taxon>
        <taxon>metagenomes</taxon>
        <taxon>ecological metagenomes</taxon>
    </lineage>
</organism>
<dbReference type="GO" id="GO:0051301">
    <property type="term" value="P:cell division"/>
    <property type="evidence" value="ECO:0007669"/>
    <property type="project" value="InterPro"/>
</dbReference>
<dbReference type="PANTHER" id="PTHR30474">
    <property type="entry name" value="CELL CYCLE PROTEIN"/>
    <property type="match status" value="1"/>
</dbReference>
<keyword evidence="4 6" id="KW-1133">Transmembrane helix</keyword>
<dbReference type="Pfam" id="PF01098">
    <property type="entry name" value="FTSW_RODA_SPOVE"/>
    <property type="match status" value="1"/>
</dbReference>
<dbReference type="EMBL" id="BARV01037407">
    <property type="protein sequence ID" value="GAI50483.1"/>
    <property type="molecule type" value="Genomic_DNA"/>
</dbReference>
<feature type="non-terminal residue" evidence="7">
    <location>
        <position position="181"/>
    </location>
</feature>
<comment type="caution">
    <text evidence="7">The sequence shown here is derived from an EMBL/GenBank/DDBJ whole genome shotgun (WGS) entry which is preliminary data.</text>
</comment>
<accession>X1P3R6</accession>
<dbReference type="PANTHER" id="PTHR30474:SF1">
    <property type="entry name" value="PEPTIDOGLYCAN GLYCOSYLTRANSFERASE MRDB"/>
    <property type="match status" value="1"/>
</dbReference>
<evidence type="ECO:0000256" key="6">
    <source>
        <dbReference type="SAM" id="Phobius"/>
    </source>
</evidence>
<keyword evidence="2 6" id="KW-0812">Transmembrane</keyword>
<dbReference type="PROSITE" id="PS51257">
    <property type="entry name" value="PROKAR_LIPOPROTEIN"/>
    <property type="match status" value="1"/>
</dbReference>
<evidence type="ECO:0000256" key="3">
    <source>
        <dbReference type="ARBA" id="ARBA00022960"/>
    </source>
</evidence>
<keyword evidence="3" id="KW-0133">Cell shape</keyword>
<evidence type="ECO:0000256" key="1">
    <source>
        <dbReference type="ARBA" id="ARBA00004141"/>
    </source>
</evidence>
<reference evidence="7" key="1">
    <citation type="journal article" date="2014" name="Front. Microbiol.">
        <title>High frequency of phylogenetically diverse reductive dehalogenase-homologous genes in deep subseafloor sedimentary metagenomes.</title>
        <authorList>
            <person name="Kawai M."/>
            <person name="Futagami T."/>
            <person name="Toyoda A."/>
            <person name="Takaki Y."/>
            <person name="Nishi S."/>
            <person name="Hori S."/>
            <person name="Arai W."/>
            <person name="Tsubouchi T."/>
            <person name="Morono Y."/>
            <person name="Uchiyama I."/>
            <person name="Ito T."/>
            <person name="Fujiyama A."/>
            <person name="Inagaki F."/>
            <person name="Takami H."/>
        </authorList>
    </citation>
    <scope>NUCLEOTIDE SEQUENCE</scope>
    <source>
        <strain evidence="7">Expedition CK06-06</strain>
    </source>
</reference>
<dbReference type="AlphaFoldDB" id="X1P3R6"/>
<sequence>MERRLYVRTDFVLVAVVLLLCAYGALMIYSCTQAQLAEAREAPGRMLHLQLTWIVLGLIVMLAAMALDYDRLASLSPFIYGLALALLTLVLIVGQGAHGSARWLALGPIRAQPGELAKLAVIILLGSYLASRGPGEQGSFHTVARSLAYVLVPAVMIFVQPDLGTPLVLIFVWFFVLFLAG</sequence>
<proteinExistence type="predicted"/>
<gene>
    <name evidence="7" type="ORF">S06H3_57874</name>
</gene>
<protein>
    <recommendedName>
        <fullName evidence="8">Rod shape-determining protein RodA</fullName>
    </recommendedName>
</protein>
<dbReference type="GO" id="GO:0005886">
    <property type="term" value="C:plasma membrane"/>
    <property type="evidence" value="ECO:0007669"/>
    <property type="project" value="TreeGrafter"/>
</dbReference>
<feature type="transmembrane region" description="Helical" evidence="6">
    <location>
        <begin position="49"/>
        <end position="67"/>
    </location>
</feature>
<feature type="transmembrane region" description="Helical" evidence="6">
    <location>
        <begin position="79"/>
        <end position="97"/>
    </location>
</feature>